<dbReference type="PANTHER" id="PTHR43101">
    <property type="entry name" value="BETA-FRUCTOSIDASE"/>
    <property type="match status" value="1"/>
</dbReference>
<dbReference type="CDD" id="cd18609">
    <property type="entry name" value="GH32-like"/>
    <property type="match status" value="1"/>
</dbReference>
<reference evidence="5" key="1">
    <citation type="submission" date="2022-07" db="EMBL/GenBank/DDBJ databases">
        <title>Taxonomic analysis of Microcella humidisoli nov. sp., isolated from riverside soil.</title>
        <authorList>
            <person name="Molina K.M."/>
            <person name="Kim S.B."/>
        </authorList>
    </citation>
    <scope>NUCLEOTIDE SEQUENCE</scope>
    <source>
        <strain evidence="5">MMS21-STM10</strain>
    </source>
</reference>
<proteinExistence type="inferred from homology"/>
<keyword evidence="3" id="KW-0326">Glycosidase</keyword>
<dbReference type="InterPro" id="IPR023296">
    <property type="entry name" value="Glyco_hydro_beta-prop_sf"/>
</dbReference>
<dbReference type="EMBL" id="CP101497">
    <property type="protein sequence ID" value="UTT62930.1"/>
    <property type="molecule type" value="Genomic_DNA"/>
</dbReference>
<evidence type="ECO:0000256" key="1">
    <source>
        <dbReference type="ARBA" id="ARBA00009902"/>
    </source>
</evidence>
<dbReference type="Pfam" id="PF00251">
    <property type="entry name" value="Glyco_hydro_32N"/>
    <property type="match status" value="1"/>
</dbReference>
<dbReference type="Gene3D" id="2.115.10.20">
    <property type="entry name" value="Glycosyl hydrolase domain, family 43"/>
    <property type="match status" value="1"/>
</dbReference>
<dbReference type="InterPro" id="IPR013148">
    <property type="entry name" value="Glyco_hydro_32_N"/>
</dbReference>
<keyword evidence="2 5" id="KW-0378">Hydrolase</keyword>
<sequence>MPFSLRDHWVWDFWFADDGEQFHLFYLHAPRSLGDPHLRHRNARIGHAVSTDLREWTDLGVCLEPSGGDAVDAHATWTGSVVRDAEGTWHMFYTGSRFLRPDAHDNIETVAVATSRDLHTWVKHPERSLSADAALYERLGDSVWPEEAWRDPWVMPDPDGGWWMLLTARARTGADELDRGVVGVATSPDLVSWSAVEALTAPGAGFRHLEVPQLIDIDGRRVLLFSCDTPALAGAREADGQRGGIWAVAADDALGARGAVVDAAAAHLVHDESLYAARAVQDRSGAWQLFAFRNLDEHGAFVGGIAGPMPLEWSAVQDALQIAVEAVAGA</sequence>
<dbReference type="SUPFAM" id="SSF75005">
    <property type="entry name" value="Arabinanase/levansucrase/invertase"/>
    <property type="match status" value="1"/>
</dbReference>
<gene>
    <name evidence="5" type="ORF">NNL39_02140</name>
</gene>
<comment type="similarity">
    <text evidence="1">Belongs to the glycosyl hydrolase 32 family.</text>
</comment>
<dbReference type="RefSeq" id="WP_255160063.1">
    <property type="nucleotide sequence ID" value="NZ_CP101497.1"/>
</dbReference>
<dbReference type="PANTHER" id="PTHR43101:SF1">
    <property type="entry name" value="BETA-FRUCTOSIDASE"/>
    <property type="match status" value="1"/>
</dbReference>
<dbReference type="InterPro" id="IPR051214">
    <property type="entry name" value="GH32_Enzymes"/>
</dbReference>
<dbReference type="GO" id="GO:0016787">
    <property type="term" value="F:hydrolase activity"/>
    <property type="evidence" value="ECO:0007669"/>
    <property type="project" value="UniProtKB-KW"/>
</dbReference>
<name>A0ABY5FYI3_9MICO</name>
<evidence type="ECO:0000256" key="2">
    <source>
        <dbReference type="ARBA" id="ARBA00022801"/>
    </source>
</evidence>
<dbReference type="Proteomes" id="UP001060039">
    <property type="component" value="Chromosome"/>
</dbReference>
<evidence type="ECO:0000313" key="6">
    <source>
        <dbReference type="Proteomes" id="UP001060039"/>
    </source>
</evidence>
<protein>
    <submittedName>
        <fullName evidence="5">Glycosyl hydrolase family 32</fullName>
    </submittedName>
</protein>
<evidence type="ECO:0000259" key="4">
    <source>
        <dbReference type="Pfam" id="PF00251"/>
    </source>
</evidence>
<organism evidence="5 6">
    <name type="scientific">Microcella humidisoli</name>
    <dbReference type="NCBI Taxonomy" id="2963406"/>
    <lineage>
        <taxon>Bacteria</taxon>
        <taxon>Bacillati</taxon>
        <taxon>Actinomycetota</taxon>
        <taxon>Actinomycetes</taxon>
        <taxon>Micrococcales</taxon>
        <taxon>Microbacteriaceae</taxon>
        <taxon>Microcella</taxon>
    </lineage>
</organism>
<evidence type="ECO:0000313" key="5">
    <source>
        <dbReference type="EMBL" id="UTT62930.1"/>
    </source>
</evidence>
<evidence type="ECO:0000256" key="3">
    <source>
        <dbReference type="ARBA" id="ARBA00023295"/>
    </source>
</evidence>
<keyword evidence="6" id="KW-1185">Reference proteome</keyword>
<feature type="domain" description="Glycosyl hydrolase family 32 N-terminal" evidence="4">
    <location>
        <begin position="20"/>
        <end position="292"/>
    </location>
</feature>
<accession>A0ABY5FYI3</accession>